<evidence type="ECO:0000313" key="2">
    <source>
        <dbReference type="EMBL" id="KAA0060565.1"/>
    </source>
</evidence>
<evidence type="ECO:0000313" key="3">
    <source>
        <dbReference type="EMBL" id="TYK02304.1"/>
    </source>
</evidence>
<name>A0A5A7V3X4_CUCMM</name>
<dbReference type="AlphaFoldDB" id="A0A5A7V3X4"/>
<comment type="caution">
    <text evidence="2">The sequence shown here is derived from an EMBL/GenBank/DDBJ whole genome shotgun (WGS) entry which is preliminary data.</text>
</comment>
<dbReference type="EMBL" id="SSTD01015735">
    <property type="protein sequence ID" value="TYK02304.1"/>
    <property type="molecule type" value="Genomic_DNA"/>
</dbReference>
<dbReference type="EMBL" id="SSTE01005668">
    <property type="protein sequence ID" value="KAA0060565.1"/>
    <property type="molecule type" value="Genomic_DNA"/>
</dbReference>
<gene>
    <name evidence="3" type="ORF">E5676_scaffold18G001190</name>
    <name evidence="2" type="ORF">E6C27_scaffold22G004320</name>
</gene>
<reference evidence="4 5" key="1">
    <citation type="submission" date="2019-08" db="EMBL/GenBank/DDBJ databases">
        <title>Draft genome sequences of two oriental melons (Cucumis melo L. var makuwa).</title>
        <authorList>
            <person name="Kwon S.-Y."/>
        </authorList>
    </citation>
    <scope>NUCLEOTIDE SEQUENCE [LARGE SCALE GENOMIC DNA]</scope>
    <source>
        <strain evidence="5">cv. Chang Bougi</strain>
        <strain evidence="4">cv. SW 3</strain>
        <tissue evidence="2">Leaf</tissue>
    </source>
</reference>
<proteinExistence type="predicted"/>
<feature type="transmembrane region" description="Helical" evidence="1">
    <location>
        <begin position="61"/>
        <end position="82"/>
    </location>
</feature>
<dbReference type="Proteomes" id="UP000321393">
    <property type="component" value="Unassembled WGS sequence"/>
</dbReference>
<dbReference type="Proteomes" id="UP000321947">
    <property type="component" value="Unassembled WGS sequence"/>
</dbReference>
<keyword evidence="1" id="KW-1133">Transmembrane helix</keyword>
<evidence type="ECO:0000256" key="1">
    <source>
        <dbReference type="SAM" id="Phobius"/>
    </source>
</evidence>
<protein>
    <submittedName>
        <fullName evidence="2">Zinc ion binding,DNA binding, putative isoform 3</fullName>
    </submittedName>
</protein>
<accession>A0A5A7V3X4</accession>
<evidence type="ECO:0000313" key="4">
    <source>
        <dbReference type="Proteomes" id="UP000321393"/>
    </source>
</evidence>
<keyword evidence="1" id="KW-0812">Transmembrane</keyword>
<sequence length="146" mass="16831">MEKRILLQKPSEQARLIHELPKVIPDIPEPTFEDLLEEDEEVNHVLVDRSDHRKVATDAHFYLWQSSLLGVSFILVAAKLLSFKELTLRKEKLVILKPMDGVRKVTGLMEFLERPKDKVKRFWEVVKFNASMGMLLGGETLLGIHS</sequence>
<evidence type="ECO:0000313" key="5">
    <source>
        <dbReference type="Proteomes" id="UP000321947"/>
    </source>
</evidence>
<organism evidence="2 4">
    <name type="scientific">Cucumis melo var. makuwa</name>
    <name type="common">Oriental melon</name>
    <dbReference type="NCBI Taxonomy" id="1194695"/>
    <lineage>
        <taxon>Eukaryota</taxon>
        <taxon>Viridiplantae</taxon>
        <taxon>Streptophyta</taxon>
        <taxon>Embryophyta</taxon>
        <taxon>Tracheophyta</taxon>
        <taxon>Spermatophyta</taxon>
        <taxon>Magnoliopsida</taxon>
        <taxon>eudicotyledons</taxon>
        <taxon>Gunneridae</taxon>
        <taxon>Pentapetalae</taxon>
        <taxon>rosids</taxon>
        <taxon>fabids</taxon>
        <taxon>Cucurbitales</taxon>
        <taxon>Cucurbitaceae</taxon>
        <taxon>Benincaseae</taxon>
        <taxon>Cucumis</taxon>
    </lineage>
</organism>
<keyword evidence="1" id="KW-0472">Membrane</keyword>